<accession>A0A2M6XBF1</accession>
<dbReference type="EMBL" id="PEZK01000007">
    <property type="protein sequence ID" value="PIU02397.1"/>
    <property type="molecule type" value="Genomic_DNA"/>
</dbReference>
<reference evidence="3" key="1">
    <citation type="submission" date="2017-09" db="EMBL/GenBank/DDBJ databases">
        <title>Depth-based differentiation of microbial function through sediment-hosted aquifers and enrichment of novel symbionts in the deep terrestrial subsurface.</title>
        <authorList>
            <person name="Probst A.J."/>
            <person name="Ladd B."/>
            <person name="Jarett J.K."/>
            <person name="Geller-Mcgrath D.E."/>
            <person name="Sieber C.M.K."/>
            <person name="Emerson J.B."/>
            <person name="Anantharaman K."/>
            <person name="Thomas B.C."/>
            <person name="Malmstrom R."/>
            <person name="Stieglmeier M."/>
            <person name="Klingl A."/>
            <person name="Woyke T."/>
            <person name="Ryan C.M."/>
            <person name="Banfield J.F."/>
        </authorList>
    </citation>
    <scope>NUCLEOTIDE SEQUENCE [LARGE SCALE GENOMIC DNA]</scope>
</reference>
<name>A0A2M6XBF1_9BACT</name>
<dbReference type="AlphaFoldDB" id="A0A2M6XBF1"/>
<keyword evidence="1" id="KW-0812">Transmembrane</keyword>
<organism evidence="2 3">
    <name type="scientific">Candidatus Shapirobacteria bacterium CG09_land_8_20_14_0_10_49_15</name>
    <dbReference type="NCBI Taxonomy" id="1974482"/>
    <lineage>
        <taxon>Bacteria</taxon>
        <taxon>Candidatus Shapironibacteriota</taxon>
    </lineage>
</organism>
<dbReference type="PROSITE" id="PS51257">
    <property type="entry name" value="PROKAR_LIPOPROTEIN"/>
    <property type="match status" value="1"/>
</dbReference>
<protein>
    <submittedName>
        <fullName evidence="2">Uncharacterized protein</fullName>
    </submittedName>
</protein>
<keyword evidence="1" id="KW-1133">Transmembrane helix</keyword>
<feature type="transmembrane region" description="Helical" evidence="1">
    <location>
        <begin position="12"/>
        <end position="30"/>
    </location>
</feature>
<gene>
    <name evidence="2" type="ORF">COT66_00355</name>
</gene>
<evidence type="ECO:0000256" key="1">
    <source>
        <dbReference type="SAM" id="Phobius"/>
    </source>
</evidence>
<comment type="caution">
    <text evidence="2">The sequence shown here is derived from an EMBL/GenBank/DDBJ whole genome shotgun (WGS) entry which is preliminary data.</text>
</comment>
<dbReference type="Proteomes" id="UP000231214">
    <property type="component" value="Unassembled WGS sequence"/>
</dbReference>
<evidence type="ECO:0000313" key="2">
    <source>
        <dbReference type="EMBL" id="PIU02397.1"/>
    </source>
</evidence>
<keyword evidence="1" id="KW-0472">Membrane</keyword>
<proteinExistence type="predicted"/>
<evidence type="ECO:0000313" key="3">
    <source>
        <dbReference type="Proteomes" id="UP000231214"/>
    </source>
</evidence>
<sequence>MKFIADEAVHFFSAFLIGLACGAIFGQWWLVLVSLASGFFIDADHLFDYFHHFGLKKFRWRNFIKVKTYMDSSGKVFVPLHGWEYLLIFWMIGSMAPFPGLKWTAAGAYLAHLFWDHISFQHHPLFYFFCFRMVKKFNLRLLKVAHG</sequence>